<name>A0A0Q3TG20_9BACI</name>
<dbReference type="PATRIC" id="fig|1637975.4.peg.5332"/>
<keyword evidence="2" id="KW-0813">Transport</keyword>
<evidence type="ECO:0000256" key="1">
    <source>
        <dbReference type="ARBA" id="ARBA00004141"/>
    </source>
</evidence>
<keyword evidence="9" id="KW-1185">Reference proteome</keyword>
<dbReference type="PANTHER" id="PTHR43839:SF3">
    <property type="entry name" value="OLIGOPEPTIDE ABC TRANSPORTER, PERMEASE PROTEIN"/>
    <property type="match status" value="1"/>
</dbReference>
<evidence type="ECO:0000313" key="8">
    <source>
        <dbReference type="EMBL" id="KQL22101.1"/>
    </source>
</evidence>
<evidence type="ECO:0000256" key="5">
    <source>
        <dbReference type="ARBA" id="ARBA00023136"/>
    </source>
</evidence>
<dbReference type="Pfam" id="PF00528">
    <property type="entry name" value="BPD_transp_1"/>
    <property type="match status" value="1"/>
</dbReference>
<dbReference type="Proteomes" id="UP000050996">
    <property type="component" value="Unassembled WGS sequence"/>
</dbReference>
<dbReference type="Gene3D" id="1.10.3720.10">
    <property type="entry name" value="MetI-like"/>
    <property type="match status" value="1"/>
</dbReference>
<dbReference type="STRING" id="1637975.AN957_26375"/>
<proteinExistence type="predicted"/>
<keyword evidence="4 6" id="KW-1133">Transmembrane helix</keyword>
<feature type="transmembrane region" description="Helical" evidence="6">
    <location>
        <begin position="5"/>
        <end position="26"/>
    </location>
</feature>
<evidence type="ECO:0000256" key="2">
    <source>
        <dbReference type="ARBA" id="ARBA00022448"/>
    </source>
</evidence>
<evidence type="ECO:0000256" key="4">
    <source>
        <dbReference type="ARBA" id="ARBA00022989"/>
    </source>
</evidence>
<dbReference type="GO" id="GO:0055085">
    <property type="term" value="P:transmembrane transport"/>
    <property type="evidence" value="ECO:0007669"/>
    <property type="project" value="InterPro"/>
</dbReference>
<feature type="domain" description="ABC transmembrane type-1" evidence="7">
    <location>
        <begin position="95"/>
        <end position="295"/>
    </location>
</feature>
<organism evidence="8 9">
    <name type="scientific">Cytobacillus solani</name>
    <dbReference type="NCBI Taxonomy" id="1637975"/>
    <lineage>
        <taxon>Bacteria</taxon>
        <taxon>Bacillati</taxon>
        <taxon>Bacillota</taxon>
        <taxon>Bacilli</taxon>
        <taxon>Bacillales</taxon>
        <taxon>Bacillaceae</taxon>
        <taxon>Cytobacillus</taxon>
    </lineage>
</organism>
<sequence length="296" mass="33829">MRNNYLIFGIILAGILAFFTILGPFLPFVDKELKGERITFPEPGKIEMAPFPPSDRFPIGSDRDGRDLLSLLVIGAKDTFFHIFMIVIIRYLIAIPLGLLGLKNKGFFSWIIKWWNQLFSSFPVVFTTALILCLPILLFNEQRYYWSILIIALVEVGRVSFIIQQQAYVLSQKAFIEAGITIGVKPIRMIISHYFPNIFPSIVVNFFIDAGRVAILIGQLAIINIFISQELIQVNYGQSQIFNTSVDWAILIREARKDVITAIWIPFFPMLLIVLSALTFNTLGEGLRKHFNRHMQ</sequence>
<evidence type="ECO:0000313" key="9">
    <source>
        <dbReference type="Proteomes" id="UP000050996"/>
    </source>
</evidence>
<reference evidence="8 9" key="1">
    <citation type="submission" date="2015-09" db="EMBL/GenBank/DDBJ databases">
        <title>Genome sequencing project for genomic taxonomy and phylogenomics of Bacillus-like bacteria.</title>
        <authorList>
            <person name="Liu B."/>
            <person name="Wang J."/>
            <person name="Zhu Y."/>
            <person name="Liu G."/>
            <person name="Chen Q."/>
            <person name="Chen Z."/>
            <person name="Lan J."/>
            <person name="Che J."/>
            <person name="Ge C."/>
            <person name="Shi H."/>
            <person name="Pan Z."/>
            <person name="Liu X."/>
        </authorList>
    </citation>
    <scope>NUCLEOTIDE SEQUENCE [LARGE SCALE GENOMIC DNA]</scope>
    <source>
        <strain evidence="8 9">FJAT-18043</strain>
    </source>
</reference>
<protein>
    <submittedName>
        <fullName evidence="8">ABC transporter permease</fullName>
    </submittedName>
</protein>
<feature type="transmembrane region" description="Helical" evidence="6">
    <location>
        <begin position="144"/>
        <end position="163"/>
    </location>
</feature>
<feature type="transmembrane region" description="Helical" evidence="6">
    <location>
        <begin position="80"/>
        <end position="102"/>
    </location>
</feature>
<evidence type="ECO:0000256" key="6">
    <source>
        <dbReference type="SAM" id="Phobius"/>
    </source>
</evidence>
<gene>
    <name evidence="8" type="ORF">AN957_26375</name>
</gene>
<dbReference type="GO" id="GO:0016020">
    <property type="term" value="C:membrane"/>
    <property type="evidence" value="ECO:0007669"/>
    <property type="project" value="UniProtKB-SubCell"/>
</dbReference>
<evidence type="ECO:0000256" key="3">
    <source>
        <dbReference type="ARBA" id="ARBA00022692"/>
    </source>
</evidence>
<dbReference type="EMBL" id="LJIX01000006">
    <property type="protein sequence ID" value="KQL22101.1"/>
    <property type="molecule type" value="Genomic_DNA"/>
</dbReference>
<dbReference type="SUPFAM" id="SSF161098">
    <property type="entry name" value="MetI-like"/>
    <property type="match status" value="1"/>
</dbReference>
<dbReference type="InterPro" id="IPR000515">
    <property type="entry name" value="MetI-like"/>
</dbReference>
<keyword evidence="5 6" id="KW-0472">Membrane</keyword>
<evidence type="ECO:0000259" key="7">
    <source>
        <dbReference type="Pfam" id="PF00528"/>
    </source>
</evidence>
<comment type="caution">
    <text evidence="8">The sequence shown here is derived from an EMBL/GenBank/DDBJ whole genome shotgun (WGS) entry which is preliminary data.</text>
</comment>
<feature type="transmembrane region" description="Helical" evidence="6">
    <location>
        <begin position="114"/>
        <end position="138"/>
    </location>
</feature>
<feature type="transmembrane region" description="Helical" evidence="6">
    <location>
        <begin position="263"/>
        <end position="283"/>
    </location>
</feature>
<dbReference type="InterPro" id="IPR035906">
    <property type="entry name" value="MetI-like_sf"/>
</dbReference>
<dbReference type="PANTHER" id="PTHR43839">
    <property type="entry name" value="OPPC IN A BINDING PROTEIN-DEPENDENT TRANSPORT SYSTEM"/>
    <property type="match status" value="1"/>
</dbReference>
<comment type="subcellular location">
    <subcellularLocation>
        <location evidence="1">Membrane</location>
        <topology evidence="1">Multi-pass membrane protein</topology>
    </subcellularLocation>
</comment>
<accession>A0A0Q3TG20</accession>
<feature type="transmembrane region" description="Helical" evidence="6">
    <location>
        <begin position="198"/>
        <end position="227"/>
    </location>
</feature>
<keyword evidence="3 6" id="KW-0812">Transmembrane</keyword>
<dbReference type="AlphaFoldDB" id="A0A0Q3TG20"/>
<dbReference type="CDD" id="cd06261">
    <property type="entry name" value="TM_PBP2"/>
    <property type="match status" value="1"/>
</dbReference>